<sequence length="339" mass="36901">MDRWTGILRSAALALPSPQGGGSHFKVAASLCLSSTSGTLAAPSTNAVFFTGDRVRGTGTGNRIIEELSESANIARLLVSKLGVRGEAGAVNAWVVDAACFSGPFAVYREFVPSVDSLGNPARYEGEGFPASTSIVALLSDCVRQARDIVTNRRGLAATNMDLTTSVSSFIPRTILLGFSKGGIILNQILAEIASLDPKTADPCLGIRNSSAASLRNEDQFFPGSKNCFLQSISEFHYIDVGLNCPGAYLTDHTTIKKVADHICHCGDNARFVVHGTPRQWFDMHRPWIFKEKERLLELLEEEAQRTGGKIGTKQRLYFEDRSPSLEMHFEIIKEMDLS</sequence>
<dbReference type="GO" id="GO:0005739">
    <property type="term" value="C:mitochondrion"/>
    <property type="evidence" value="ECO:0007669"/>
    <property type="project" value="TreeGrafter"/>
</dbReference>
<protein>
    <submittedName>
        <fullName evidence="1">Uncharacterized protein</fullName>
    </submittedName>
</protein>
<dbReference type="Proteomes" id="UP000652761">
    <property type="component" value="Unassembled WGS sequence"/>
</dbReference>
<dbReference type="Pfam" id="PF10561">
    <property type="entry name" value="C2orf69"/>
    <property type="match status" value="1"/>
</dbReference>
<comment type="caution">
    <text evidence="1">The sequence shown here is derived from an EMBL/GenBank/DDBJ whole genome shotgun (WGS) entry which is preliminary data.</text>
</comment>
<gene>
    <name evidence="1" type="ORF">Taro_006586</name>
</gene>
<evidence type="ECO:0000313" key="1">
    <source>
        <dbReference type="EMBL" id="MQL74239.1"/>
    </source>
</evidence>
<keyword evidence="2" id="KW-1185">Reference proteome</keyword>
<dbReference type="PANTHER" id="PTHR31296">
    <property type="entry name" value="UPF0565 PROTEIN C2ORF69"/>
    <property type="match status" value="1"/>
</dbReference>
<organism evidence="1 2">
    <name type="scientific">Colocasia esculenta</name>
    <name type="common">Wild taro</name>
    <name type="synonym">Arum esculentum</name>
    <dbReference type="NCBI Taxonomy" id="4460"/>
    <lineage>
        <taxon>Eukaryota</taxon>
        <taxon>Viridiplantae</taxon>
        <taxon>Streptophyta</taxon>
        <taxon>Embryophyta</taxon>
        <taxon>Tracheophyta</taxon>
        <taxon>Spermatophyta</taxon>
        <taxon>Magnoliopsida</taxon>
        <taxon>Liliopsida</taxon>
        <taxon>Araceae</taxon>
        <taxon>Aroideae</taxon>
        <taxon>Colocasieae</taxon>
        <taxon>Colocasia</taxon>
    </lineage>
</organism>
<reference evidence="1" key="1">
    <citation type="submission" date="2017-07" db="EMBL/GenBank/DDBJ databases">
        <title>Taro Niue Genome Assembly and Annotation.</title>
        <authorList>
            <person name="Atibalentja N."/>
            <person name="Keating K."/>
            <person name="Fields C.J."/>
        </authorList>
    </citation>
    <scope>NUCLEOTIDE SEQUENCE</scope>
    <source>
        <strain evidence="1">Niue_2</strain>
        <tissue evidence="1">Leaf</tissue>
    </source>
</reference>
<accession>A0A843U194</accession>
<name>A0A843U194_COLES</name>
<dbReference type="EMBL" id="NMUH01000197">
    <property type="protein sequence ID" value="MQL74239.1"/>
    <property type="molecule type" value="Genomic_DNA"/>
</dbReference>
<dbReference type="InterPro" id="IPR018881">
    <property type="entry name" value="C2orf69_mit"/>
</dbReference>
<dbReference type="AlphaFoldDB" id="A0A843U194"/>
<dbReference type="PANTHER" id="PTHR31296:SF1">
    <property type="entry name" value="MITOCHONDRIAL PROTEIN C2ORF69"/>
    <property type="match status" value="1"/>
</dbReference>
<proteinExistence type="predicted"/>
<evidence type="ECO:0000313" key="2">
    <source>
        <dbReference type="Proteomes" id="UP000652761"/>
    </source>
</evidence>
<dbReference type="OrthoDB" id="419333at2759"/>